<dbReference type="AlphaFoldDB" id="A0A9D1F7W6"/>
<organism evidence="8 9">
    <name type="scientific">Candidatus Avoscillospira avistercoris</name>
    <dbReference type="NCBI Taxonomy" id="2840707"/>
    <lineage>
        <taxon>Bacteria</taxon>
        <taxon>Bacillati</taxon>
        <taxon>Bacillota</taxon>
        <taxon>Clostridia</taxon>
        <taxon>Eubacteriales</taxon>
        <taxon>Oscillospiraceae</taxon>
        <taxon>Oscillospiraceae incertae sedis</taxon>
        <taxon>Candidatus Avoscillospira</taxon>
    </lineage>
</organism>
<dbReference type="InterPro" id="IPR036249">
    <property type="entry name" value="Thioredoxin-like_sf"/>
</dbReference>
<feature type="chain" id="PRO_5038650330" evidence="6">
    <location>
        <begin position="21"/>
        <end position="185"/>
    </location>
</feature>
<evidence type="ECO:0000259" key="7">
    <source>
        <dbReference type="PROSITE" id="PS51352"/>
    </source>
</evidence>
<dbReference type="PROSITE" id="PS51257">
    <property type="entry name" value="PROKAR_LIPOPROTEIN"/>
    <property type="match status" value="1"/>
</dbReference>
<accession>A0A9D1F7W6</accession>
<comment type="subcellular location">
    <subcellularLocation>
        <location evidence="1">Cell envelope</location>
    </subcellularLocation>
</comment>
<dbReference type="GO" id="GO:0017004">
    <property type="term" value="P:cytochrome complex assembly"/>
    <property type="evidence" value="ECO:0007669"/>
    <property type="project" value="UniProtKB-KW"/>
</dbReference>
<dbReference type="GO" id="GO:0016209">
    <property type="term" value="F:antioxidant activity"/>
    <property type="evidence" value="ECO:0007669"/>
    <property type="project" value="InterPro"/>
</dbReference>
<evidence type="ECO:0000256" key="6">
    <source>
        <dbReference type="SAM" id="SignalP"/>
    </source>
</evidence>
<keyword evidence="6" id="KW-0732">Signal</keyword>
<evidence type="ECO:0000256" key="1">
    <source>
        <dbReference type="ARBA" id="ARBA00004196"/>
    </source>
</evidence>
<dbReference type="GO" id="GO:0030313">
    <property type="term" value="C:cell envelope"/>
    <property type="evidence" value="ECO:0007669"/>
    <property type="project" value="UniProtKB-SubCell"/>
</dbReference>
<reference evidence="8" key="2">
    <citation type="journal article" date="2021" name="PeerJ">
        <title>Extensive microbial diversity within the chicken gut microbiome revealed by metagenomics and culture.</title>
        <authorList>
            <person name="Gilroy R."/>
            <person name="Ravi A."/>
            <person name="Getino M."/>
            <person name="Pursley I."/>
            <person name="Horton D.L."/>
            <person name="Alikhan N.F."/>
            <person name="Baker D."/>
            <person name="Gharbi K."/>
            <person name="Hall N."/>
            <person name="Watson M."/>
            <person name="Adriaenssens E.M."/>
            <person name="Foster-Nyarko E."/>
            <person name="Jarju S."/>
            <person name="Secka A."/>
            <person name="Antonio M."/>
            <person name="Oren A."/>
            <person name="Chaudhuri R.R."/>
            <person name="La Ragione R."/>
            <person name="Hildebrand F."/>
            <person name="Pallen M.J."/>
        </authorList>
    </citation>
    <scope>NUCLEOTIDE SEQUENCE</scope>
    <source>
        <strain evidence="8">ChiBcec16-1751</strain>
    </source>
</reference>
<feature type="domain" description="Thioredoxin" evidence="7">
    <location>
        <begin position="35"/>
        <end position="181"/>
    </location>
</feature>
<keyword evidence="2" id="KW-0201">Cytochrome c-type biogenesis</keyword>
<proteinExistence type="predicted"/>
<dbReference type="Proteomes" id="UP000886741">
    <property type="component" value="Unassembled WGS sequence"/>
</dbReference>
<dbReference type="CDD" id="cd02966">
    <property type="entry name" value="TlpA_like_family"/>
    <property type="match status" value="1"/>
</dbReference>
<dbReference type="Gene3D" id="3.40.30.10">
    <property type="entry name" value="Glutaredoxin"/>
    <property type="match status" value="1"/>
</dbReference>
<dbReference type="GO" id="GO:0016491">
    <property type="term" value="F:oxidoreductase activity"/>
    <property type="evidence" value="ECO:0007669"/>
    <property type="project" value="InterPro"/>
</dbReference>
<evidence type="ECO:0000313" key="8">
    <source>
        <dbReference type="EMBL" id="HIS63933.1"/>
    </source>
</evidence>
<comment type="caution">
    <text evidence="8">The sequence shown here is derived from an EMBL/GenBank/DDBJ whole genome shotgun (WGS) entry which is preliminary data.</text>
</comment>
<keyword evidence="5" id="KW-0676">Redox-active center</keyword>
<reference evidence="8" key="1">
    <citation type="submission" date="2020-10" db="EMBL/GenBank/DDBJ databases">
        <authorList>
            <person name="Gilroy R."/>
        </authorList>
    </citation>
    <scope>NUCLEOTIDE SEQUENCE</scope>
    <source>
        <strain evidence="8">ChiBcec16-1751</strain>
    </source>
</reference>
<protein>
    <submittedName>
        <fullName evidence="8">TlpA family protein disulfide reductase</fullName>
    </submittedName>
</protein>
<keyword evidence="3" id="KW-0735">Signal-anchor</keyword>
<sequence length="185" mass="19821">MKKLWSMLILAALLTTGLTACGGESSQETGSGSGVLAGFTAQDLEGNDVDDSIFDDYDVTMINVWGTFCGPCIQEMPDLGQLAEDYADEGLQIVGIVSDATDYEGGYPEETVELAKEIVEETGAGYLHLLPSQDLLDRVLSSIQVVPTTFFVDSEGNQLGGIVTGAKSYEDWTAIFDQKLEEAQS</sequence>
<evidence type="ECO:0000313" key="9">
    <source>
        <dbReference type="Proteomes" id="UP000886741"/>
    </source>
</evidence>
<dbReference type="PANTHER" id="PTHR42852:SF6">
    <property type="entry name" value="THIOL:DISULFIDE INTERCHANGE PROTEIN DSBE"/>
    <property type="match status" value="1"/>
</dbReference>
<keyword evidence="3" id="KW-0812">Transmembrane</keyword>
<dbReference type="InterPro" id="IPR000866">
    <property type="entry name" value="AhpC/TSA"/>
</dbReference>
<dbReference type="EMBL" id="DVJJ01000020">
    <property type="protein sequence ID" value="HIS63933.1"/>
    <property type="molecule type" value="Genomic_DNA"/>
</dbReference>
<dbReference type="InterPro" id="IPR050553">
    <property type="entry name" value="Thioredoxin_ResA/DsbE_sf"/>
</dbReference>
<dbReference type="Pfam" id="PF00578">
    <property type="entry name" value="AhpC-TSA"/>
    <property type="match status" value="1"/>
</dbReference>
<dbReference type="PROSITE" id="PS51352">
    <property type="entry name" value="THIOREDOXIN_2"/>
    <property type="match status" value="1"/>
</dbReference>
<evidence type="ECO:0000256" key="5">
    <source>
        <dbReference type="ARBA" id="ARBA00023284"/>
    </source>
</evidence>
<evidence type="ECO:0000256" key="3">
    <source>
        <dbReference type="ARBA" id="ARBA00022968"/>
    </source>
</evidence>
<gene>
    <name evidence="8" type="ORF">IAA83_01005</name>
</gene>
<keyword evidence="4" id="KW-1015">Disulfide bond</keyword>
<evidence type="ECO:0000256" key="4">
    <source>
        <dbReference type="ARBA" id="ARBA00023157"/>
    </source>
</evidence>
<evidence type="ECO:0000256" key="2">
    <source>
        <dbReference type="ARBA" id="ARBA00022748"/>
    </source>
</evidence>
<dbReference type="PANTHER" id="PTHR42852">
    <property type="entry name" value="THIOL:DISULFIDE INTERCHANGE PROTEIN DSBE"/>
    <property type="match status" value="1"/>
</dbReference>
<dbReference type="InterPro" id="IPR013766">
    <property type="entry name" value="Thioredoxin_domain"/>
</dbReference>
<name>A0A9D1F7W6_9FIRM</name>
<feature type="signal peptide" evidence="6">
    <location>
        <begin position="1"/>
        <end position="20"/>
    </location>
</feature>
<dbReference type="SUPFAM" id="SSF52833">
    <property type="entry name" value="Thioredoxin-like"/>
    <property type="match status" value="1"/>
</dbReference>